<feature type="domain" description="Aldehyde dehydrogenase" evidence="2">
    <location>
        <begin position="23"/>
        <end position="206"/>
    </location>
</feature>
<organism evidence="3 4">
    <name type="scientific">Pomacea canaliculata</name>
    <name type="common">Golden apple snail</name>
    <dbReference type="NCBI Taxonomy" id="400727"/>
    <lineage>
        <taxon>Eukaryota</taxon>
        <taxon>Metazoa</taxon>
        <taxon>Spiralia</taxon>
        <taxon>Lophotrochozoa</taxon>
        <taxon>Mollusca</taxon>
        <taxon>Gastropoda</taxon>
        <taxon>Caenogastropoda</taxon>
        <taxon>Architaenioglossa</taxon>
        <taxon>Ampullarioidea</taxon>
        <taxon>Ampullariidae</taxon>
        <taxon>Pomacea</taxon>
    </lineage>
</organism>
<dbReference type="InterPro" id="IPR015590">
    <property type="entry name" value="Aldehyde_DH_dom"/>
</dbReference>
<dbReference type="PANTHER" id="PTHR11699">
    <property type="entry name" value="ALDEHYDE DEHYDROGENASE-RELATED"/>
    <property type="match status" value="1"/>
</dbReference>
<feature type="compositionally biased region" description="Basic and acidic residues" evidence="1">
    <location>
        <begin position="292"/>
        <end position="310"/>
    </location>
</feature>
<evidence type="ECO:0000313" key="3">
    <source>
        <dbReference type="EMBL" id="PVD19235.1"/>
    </source>
</evidence>
<dbReference type="EMBL" id="PZQS01000013">
    <property type="protein sequence ID" value="PVD19235.1"/>
    <property type="molecule type" value="Genomic_DNA"/>
</dbReference>
<dbReference type="Proteomes" id="UP000245119">
    <property type="component" value="Linkage Group LG13"/>
</dbReference>
<dbReference type="FunFam" id="3.40.605.10:FF:000050">
    <property type="entry name" value="Aldehyde dehydrogenase, mitochondrial"/>
    <property type="match status" value="1"/>
</dbReference>
<dbReference type="Gene3D" id="3.40.605.10">
    <property type="entry name" value="Aldehyde Dehydrogenase, Chain A, domain 1"/>
    <property type="match status" value="2"/>
</dbReference>
<dbReference type="InterPro" id="IPR016161">
    <property type="entry name" value="Ald_DH/histidinol_DH"/>
</dbReference>
<feature type="region of interest" description="Disordered" evidence="1">
    <location>
        <begin position="291"/>
        <end position="310"/>
    </location>
</feature>
<name>A0A2T7NDL3_POMCA</name>
<dbReference type="Pfam" id="PF00171">
    <property type="entry name" value="Aldedh"/>
    <property type="match status" value="1"/>
</dbReference>
<sequence length="348" mass="38174">MGHPEPIRNPEIKYTQLFINNEFVNSDSGKTFPAINPSTGEKIIDVQEADKADVDKAVDAAREAFKLGSPWRRMDASVRGQLLFRLADLIEKNIAMIASIDTLDNGKPYLSALGDVHFSLQVLRYYAGWADKIHGKTIPINGDFFCYTRHEPVGVCGQIIPWNYPTPMFTWKLAPALAAGNVVIIKPAEQTPLSALFIASLVKEVGQIILRAAGSSNLKRTTLELGGKVQPSLCMMSTVLDTAAVWAQNACMTNMGQCCVAATRTFVHESIYDQFVKKTVELANQRTVGDPFDEKTINGPQGKEEGATLEAGGDRLGNKGYFIQPTVFSNVTDQMTIATEEVTRLLND</sequence>
<dbReference type="InterPro" id="IPR016163">
    <property type="entry name" value="Ald_DH_C"/>
</dbReference>
<proteinExistence type="predicted"/>
<reference evidence="3 4" key="1">
    <citation type="submission" date="2018-04" db="EMBL/GenBank/DDBJ databases">
        <title>The genome of golden apple snail Pomacea canaliculata provides insight into stress tolerance and invasive adaptation.</title>
        <authorList>
            <person name="Liu C."/>
            <person name="Liu B."/>
            <person name="Ren Y."/>
            <person name="Zhang Y."/>
            <person name="Wang H."/>
            <person name="Li S."/>
            <person name="Jiang F."/>
            <person name="Yin L."/>
            <person name="Zhang G."/>
            <person name="Qian W."/>
            <person name="Fan W."/>
        </authorList>
    </citation>
    <scope>NUCLEOTIDE SEQUENCE [LARGE SCALE GENOMIC DNA]</scope>
    <source>
        <strain evidence="3">SZHN2017</strain>
        <tissue evidence="3">Muscle</tissue>
    </source>
</reference>
<evidence type="ECO:0000259" key="2">
    <source>
        <dbReference type="Pfam" id="PF00171"/>
    </source>
</evidence>
<dbReference type="Gene3D" id="3.40.309.10">
    <property type="entry name" value="Aldehyde Dehydrogenase, Chain A, domain 2"/>
    <property type="match status" value="1"/>
</dbReference>
<gene>
    <name evidence="3" type="ORF">C0Q70_19721</name>
</gene>
<dbReference type="InterPro" id="IPR016162">
    <property type="entry name" value="Ald_DH_N"/>
</dbReference>
<accession>A0A2T7NDL3</accession>
<dbReference type="OrthoDB" id="310895at2759"/>
<evidence type="ECO:0000313" key="4">
    <source>
        <dbReference type="Proteomes" id="UP000245119"/>
    </source>
</evidence>
<evidence type="ECO:0000256" key="1">
    <source>
        <dbReference type="SAM" id="MobiDB-lite"/>
    </source>
</evidence>
<comment type="caution">
    <text evidence="3">The sequence shown here is derived from an EMBL/GenBank/DDBJ whole genome shotgun (WGS) entry which is preliminary data.</text>
</comment>
<keyword evidence="4" id="KW-1185">Reference proteome</keyword>
<protein>
    <recommendedName>
        <fullName evidence="2">Aldehyde dehydrogenase domain-containing protein</fullName>
    </recommendedName>
</protein>
<dbReference type="STRING" id="400727.A0A2T7NDL3"/>
<dbReference type="GO" id="GO:0016620">
    <property type="term" value="F:oxidoreductase activity, acting on the aldehyde or oxo group of donors, NAD or NADP as acceptor"/>
    <property type="evidence" value="ECO:0007669"/>
    <property type="project" value="InterPro"/>
</dbReference>
<dbReference type="AlphaFoldDB" id="A0A2T7NDL3"/>
<dbReference type="SUPFAM" id="SSF53720">
    <property type="entry name" value="ALDH-like"/>
    <property type="match status" value="1"/>
</dbReference>